<dbReference type="PROSITE" id="PS00783">
    <property type="entry name" value="RIBOSOMAL_L13"/>
    <property type="match status" value="1"/>
</dbReference>
<evidence type="ECO:0000313" key="8">
    <source>
        <dbReference type="Proteomes" id="UP001497533"/>
    </source>
</evidence>
<reference evidence="7" key="1">
    <citation type="submission" date="2024-04" db="EMBL/GenBank/DDBJ databases">
        <authorList>
            <person name="Manzano-Marin A."/>
            <person name="Manzano-Marin A."/>
            <person name="Alejandro Manzano Marin A."/>
        </authorList>
    </citation>
    <scope>NUCLEOTIDE SEQUENCE [LARGE SCALE GENOMIC DNA]</scope>
    <source>
        <strain evidence="7">TABTEA</strain>
    </source>
</reference>
<keyword evidence="2 4" id="KW-0689">Ribosomal protein</keyword>
<evidence type="ECO:0000256" key="5">
    <source>
        <dbReference type="RuleBase" id="RU003877"/>
    </source>
</evidence>
<evidence type="ECO:0000313" key="7">
    <source>
        <dbReference type="EMBL" id="CAL1329536.1"/>
    </source>
</evidence>
<evidence type="ECO:0000256" key="1">
    <source>
        <dbReference type="ARBA" id="ARBA00006227"/>
    </source>
</evidence>
<protein>
    <recommendedName>
        <fullName evidence="4">Large ribosomal subunit protein uL13</fullName>
    </recommendedName>
</protein>
<evidence type="ECO:0000256" key="3">
    <source>
        <dbReference type="ARBA" id="ARBA00023274"/>
    </source>
</evidence>
<dbReference type="PANTHER" id="PTHR11545">
    <property type="entry name" value="RIBOSOMAL PROTEIN L13"/>
    <property type="match status" value="1"/>
</dbReference>
<dbReference type="PIRSF" id="PIRSF002181">
    <property type="entry name" value="Ribosomal_L13"/>
    <property type="match status" value="1"/>
</dbReference>
<dbReference type="NCBIfam" id="TIGR01066">
    <property type="entry name" value="rplM_bact"/>
    <property type="match status" value="1"/>
</dbReference>
<dbReference type="HAMAP" id="MF_01366">
    <property type="entry name" value="Ribosomal_uL13"/>
    <property type="match status" value="1"/>
</dbReference>
<dbReference type="GO" id="GO:0005840">
    <property type="term" value="C:ribosome"/>
    <property type="evidence" value="ECO:0007669"/>
    <property type="project" value="UniProtKB-KW"/>
</dbReference>
<dbReference type="Gene3D" id="3.90.1180.10">
    <property type="entry name" value="Ribosomal protein L13"/>
    <property type="match status" value="1"/>
</dbReference>
<dbReference type="EMBL" id="OZ034688">
    <property type="protein sequence ID" value="CAL1329536.1"/>
    <property type="molecule type" value="Genomic_DNA"/>
</dbReference>
<keyword evidence="3 4" id="KW-0687">Ribonucleoprotein</keyword>
<comment type="similarity">
    <text evidence="1 4 5">Belongs to the universal ribosomal protein uL13 family.</text>
</comment>
<dbReference type="InterPro" id="IPR005823">
    <property type="entry name" value="Ribosomal_uL13_bac-type"/>
</dbReference>
<dbReference type="Proteomes" id="UP001497533">
    <property type="component" value="Chromosome"/>
</dbReference>
<sequence>MKTFIAKQEKIKREWYIVDSTGKTLGRLATKLAHILKGKHKEEYTSNMDIGDYVIVLNAKKICVTGNKYKNKIYYRHTGYIGGIKKRSFKEMIDCNPKKVIEIAVKGMLPKGPLGRSMYRKLKVYSDDKHKHVAQQPKFIDI</sequence>
<dbReference type="PANTHER" id="PTHR11545:SF2">
    <property type="entry name" value="LARGE RIBOSOMAL SUBUNIT PROTEIN UL13M"/>
    <property type="match status" value="1"/>
</dbReference>
<dbReference type="InterPro" id="IPR023563">
    <property type="entry name" value="Ribosomal_uL13_CS"/>
</dbReference>
<gene>
    <name evidence="4 6 7" type="primary">rplM</name>
    <name evidence="7" type="ORF">PRHACTZTBTEA_634</name>
</gene>
<evidence type="ECO:0000256" key="4">
    <source>
        <dbReference type="HAMAP-Rule" id="MF_01366"/>
    </source>
</evidence>
<name>A0ABM9NPY5_9GAMM</name>
<proteinExistence type="inferred from homology"/>
<dbReference type="SUPFAM" id="SSF52161">
    <property type="entry name" value="Ribosomal protein L13"/>
    <property type="match status" value="1"/>
</dbReference>
<dbReference type="CDD" id="cd00392">
    <property type="entry name" value="Ribosomal_L13"/>
    <property type="match status" value="1"/>
</dbReference>
<organism evidence="7 8">
    <name type="scientific">Candidatus Providencia siddallii</name>
    <dbReference type="NCBI Taxonomy" id="1715285"/>
    <lineage>
        <taxon>Bacteria</taxon>
        <taxon>Pseudomonadati</taxon>
        <taxon>Pseudomonadota</taxon>
        <taxon>Gammaproteobacteria</taxon>
        <taxon>Enterobacterales</taxon>
        <taxon>Morganellaceae</taxon>
        <taxon>Providencia</taxon>
    </lineage>
</organism>
<dbReference type="InterPro" id="IPR036899">
    <property type="entry name" value="Ribosomal_uL13_sf"/>
</dbReference>
<comment type="function">
    <text evidence="4 6">This protein is one of the early assembly proteins of the 50S ribosomal subunit, although it is not seen to bind rRNA by itself. It is important during the early stages of 50S assembly.</text>
</comment>
<dbReference type="Pfam" id="PF00572">
    <property type="entry name" value="Ribosomal_L13"/>
    <property type="match status" value="1"/>
</dbReference>
<evidence type="ECO:0000256" key="2">
    <source>
        <dbReference type="ARBA" id="ARBA00022980"/>
    </source>
</evidence>
<comment type="subunit">
    <text evidence="4">Part of the 50S ribosomal subunit.</text>
</comment>
<evidence type="ECO:0000256" key="6">
    <source>
        <dbReference type="RuleBase" id="RU003878"/>
    </source>
</evidence>
<accession>A0ABM9NPY5</accession>
<dbReference type="InterPro" id="IPR005822">
    <property type="entry name" value="Ribosomal_uL13"/>
</dbReference>
<dbReference type="RefSeq" id="WP_341764988.1">
    <property type="nucleotide sequence ID" value="NZ_OZ034688.1"/>
</dbReference>
<keyword evidence="8" id="KW-1185">Reference proteome</keyword>